<dbReference type="FunFam" id="3.40.50.2030:FF:000003">
    <property type="entry name" value="Carbon monoxide dehydrogenase"/>
    <property type="match status" value="1"/>
</dbReference>
<dbReference type="GO" id="GO:0006091">
    <property type="term" value="P:generation of precursor metabolites and energy"/>
    <property type="evidence" value="ECO:0007669"/>
    <property type="project" value="InterPro"/>
</dbReference>
<dbReference type="PANTHER" id="PTHR30109:SF4">
    <property type="entry name" value="CARBON MONOXIDE DEHYDROGENASE"/>
    <property type="match status" value="1"/>
</dbReference>
<gene>
    <name evidence="15" type="ordered locus">Ferp_2369</name>
</gene>
<dbReference type="InterPro" id="IPR016101">
    <property type="entry name" value="CO_DH_a-bundle"/>
</dbReference>
<dbReference type="CDD" id="cd01915">
    <property type="entry name" value="CODH"/>
    <property type="match status" value="1"/>
</dbReference>
<dbReference type="PIRSF" id="PIRSF005023">
    <property type="entry name" value="CODH"/>
    <property type="match status" value="1"/>
</dbReference>
<reference evidence="15 16" key="2">
    <citation type="journal article" date="2011" name="Stand. Genomic Sci.">
        <title>Complete genome sequence of Ferroglobus placidus AEDII12DO.</title>
        <authorList>
            <person name="Anderson I."/>
            <person name="Risso C."/>
            <person name="Holmes D."/>
            <person name="Lucas S."/>
            <person name="Copeland A."/>
            <person name="Lapidus A."/>
            <person name="Cheng J.F."/>
            <person name="Bruce D."/>
            <person name="Goodwin L."/>
            <person name="Pitluck S."/>
            <person name="Saunders E."/>
            <person name="Brettin T."/>
            <person name="Detter J.C."/>
            <person name="Han C."/>
            <person name="Tapia R."/>
            <person name="Larimer F."/>
            <person name="Land M."/>
            <person name="Hauser L."/>
            <person name="Woyke T."/>
            <person name="Lovley D."/>
            <person name="Kyrpides N."/>
            <person name="Ivanova N."/>
        </authorList>
    </citation>
    <scope>NUCLEOTIDE SEQUENCE [LARGE SCALE GENOMIC DNA]</scope>
    <source>
        <strain evidence="16">DSM 10642 / AEDII12DO</strain>
    </source>
</reference>
<dbReference type="Proteomes" id="UP000002613">
    <property type="component" value="Chromosome"/>
</dbReference>
<sequence>MISYHETVNEMYERVREEELSNVADRYEAQKLKCSFCAQGLSCQLCTMGPCRLSDLNPFGACGLTKAGVAVRNFVHRNILGASAYTYHAIEAAKTLKATAEGKTPFEIRDVEKLKWFAEQLGIDTSKDVKEIAKEVADFVIKDLSSHEKSKLVEIFAPKKRLEVWEKLGLIPDGVFQELLTAATSAMTNVDSNYVSLAKKAMRMSISTILAAQLSLEIIQDVLFGTPTPHEAYVDLGILDPDYVNIVVNGHEPFVGMALIKLAEREDVQRKAIEAGAKGLRIVGSIETGQEILQRVESPVFVGLTGNWITQEFLLATGAVDVFAADMNCTVPRIVDYQEKFKFKIVPVSKLIRLEGIDSGLDYEPEKVEEIAKKIIDLAIETFKERRKSVEPRVPKRKQKVLVGFSTEAILKALDNDLGKLVEAIKSGAIKGVVALVSCATLKNGKQDENTVTVAKELIKRDILVLSMGCGNAALQVAGLTSLDAIKEAGEGLRKVCESLGIPPVLSFGTCTDTGRLAYLVKVLADYLGVDIPQLPIAATAPEYMEQKATIDAIFAIAYGVTTHVSPVPPITGSEEAVKLLTEDVEKLTGGKVIVEEDPVKAAEKIYEAIMEKRRELGLEVEVKTKK</sequence>
<dbReference type="InterPro" id="IPR011254">
    <property type="entry name" value="Prismane-like_sf"/>
</dbReference>
<evidence type="ECO:0000256" key="12">
    <source>
        <dbReference type="ARBA" id="ARBA00048733"/>
    </source>
</evidence>
<dbReference type="AlphaFoldDB" id="D3S1M2"/>
<comment type="cofactor">
    <cofactor evidence="1">
        <name>[4Fe-4S] cluster</name>
        <dbReference type="ChEBI" id="CHEBI:49883"/>
    </cofactor>
</comment>
<dbReference type="Gene3D" id="3.40.50.2030">
    <property type="match status" value="2"/>
</dbReference>
<comment type="catalytic activity">
    <reaction evidence="12 13">
        <text>CO + 2 oxidized [2Fe-2S]-[ferredoxin] + H2O = 2 reduced [2Fe-2S]-[ferredoxin] + CO2 + 2 H(+)</text>
        <dbReference type="Rhea" id="RHEA:21040"/>
        <dbReference type="Rhea" id="RHEA-COMP:10000"/>
        <dbReference type="Rhea" id="RHEA-COMP:10001"/>
        <dbReference type="ChEBI" id="CHEBI:15377"/>
        <dbReference type="ChEBI" id="CHEBI:15378"/>
        <dbReference type="ChEBI" id="CHEBI:16526"/>
        <dbReference type="ChEBI" id="CHEBI:17245"/>
        <dbReference type="ChEBI" id="CHEBI:33737"/>
        <dbReference type="ChEBI" id="CHEBI:33738"/>
        <dbReference type="EC" id="1.2.7.4"/>
    </reaction>
</comment>
<feature type="binding site" evidence="14">
    <location>
        <position position="51"/>
    </location>
    <ligand>
        <name>[4Fe-4S] cluster</name>
        <dbReference type="ChEBI" id="CHEBI:49883"/>
        <label>2</label>
    </ligand>
</feature>
<feature type="binding site" evidence="14">
    <location>
        <position position="511"/>
    </location>
    <ligand>
        <name>[Ni-4Fe-4S] cluster</name>
        <dbReference type="ChEBI" id="CHEBI:47739"/>
    </ligand>
</feature>
<evidence type="ECO:0000256" key="2">
    <source>
        <dbReference type="ARBA" id="ARBA00002452"/>
    </source>
</evidence>
<organism evidence="15 16">
    <name type="scientific">Ferroglobus placidus (strain DSM 10642 / AEDII12DO)</name>
    <dbReference type="NCBI Taxonomy" id="589924"/>
    <lineage>
        <taxon>Archaea</taxon>
        <taxon>Methanobacteriati</taxon>
        <taxon>Methanobacteriota</taxon>
        <taxon>Archaeoglobi</taxon>
        <taxon>Archaeoglobales</taxon>
        <taxon>Archaeoglobaceae</taxon>
        <taxon>Ferroglobus</taxon>
    </lineage>
</organism>
<dbReference type="GO" id="GO:0050418">
    <property type="term" value="F:hydroxylamine reductase activity"/>
    <property type="evidence" value="ECO:0007669"/>
    <property type="project" value="TreeGrafter"/>
</dbReference>
<dbReference type="GO" id="GO:0043885">
    <property type="term" value="F:anaerobic carbon-monoxide dehydrogenase activity"/>
    <property type="evidence" value="ECO:0007669"/>
    <property type="project" value="UniProtKB-UniRule"/>
</dbReference>
<dbReference type="EC" id="1.2.7.4" evidence="13"/>
<evidence type="ECO:0000256" key="13">
    <source>
        <dbReference type="PIRNR" id="PIRNR005023"/>
    </source>
</evidence>
<comment type="cofactor">
    <cofactor evidence="11">
        <name>[Ni-4Fe-5S] cluster</name>
        <dbReference type="ChEBI" id="CHEBI:177874"/>
    </cofactor>
</comment>
<name>D3S1M2_FERPA</name>
<keyword evidence="7 13" id="KW-0479">Metal-binding</keyword>
<dbReference type="PaxDb" id="589924-Ferp_2369"/>
<keyword evidence="6 14" id="KW-0533">Nickel</keyword>
<dbReference type="GO" id="GO:0051539">
    <property type="term" value="F:4 iron, 4 sulfur cluster binding"/>
    <property type="evidence" value="ECO:0007669"/>
    <property type="project" value="UniProtKB-UniRule"/>
</dbReference>
<feature type="binding site" evidence="14">
    <location>
        <position position="251"/>
    </location>
    <ligand>
        <name>[Ni-4Fe-4S] cluster</name>
        <dbReference type="ChEBI" id="CHEBI:47739"/>
    </ligand>
</feature>
<feature type="binding site" evidence="14">
    <location>
        <position position="34"/>
    </location>
    <ligand>
        <name>[4Fe-4S] cluster</name>
        <dbReference type="ChEBI" id="CHEBI:49883"/>
        <label>1</label>
        <note>ligand shared between dimeric partners</note>
    </ligand>
</feature>
<dbReference type="Pfam" id="PF03063">
    <property type="entry name" value="Prismane"/>
    <property type="match status" value="1"/>
</dbReference>
<evidence type="ECO:0000256" key="3">
    <source>
        <dbReference type="ARBA" id="ARBA00010689"/>
    </source>
</evidence>
<keyword evidence="16" id="KW-1185">Reference proteome</keyword>
<dbReference type="GeneID" id="8779910"/>
<dbReference type="InterPro" id="IPR016099">
    <property type="entry name" value="Prismane-like_a/b-sand"/>
</dbReference>
<comment type="similarity">
    <text evidence="3">Belongs to the Ni-containing carbon monoxide dehydrogenase family.</text>
</comment>
<keyword evidence="9 13" id="KW-0408">Iron</keyword>
<dbReference type="GO" id="GO:0016151">
    <property type="term" value="F:nickel cation binding"/>
    <property type="evidence" value="ECO:0007669"/>
    <property type="project" value="InterPro"/>
</dbReference>
<dbReference type="RefSeq" id="WP_012966822.1">
    <property type="nucleotide sequence ID" value="NC_013849.1"/>
</dbReference>
<dbReference type="Gene3D" id="1.20.1270.30">
    <property type="match status" value="1"/>
</dbReference>
<dbReference type="HOGENOM" id="CLU_030631_0_0_2"/>
<dbReference type="NCBIfam" id="TIGR01702">
    <property type="entry name" value="CO_DH_cata"/>
    <property type="match status" value="1"/>
</dbReference>
<feature type="binding site" evidence="14">
    <location>
        <position position="439"/>
    </location>
    <ligand>
        <name>[Ni-4Fe-4S] cluster</name>
        <dbReference type="ChEBI" id="CHEBI:47739"/>
    </ligand>
</feature>
<feature type="binding site" evidence="14">
    <location>
        <position position="46"/>
    </location>
    <ligand>
        <name>[4Fe-4S] cluster</name>
        <dbReference type="ChEBI" id="CHEBI:49883"/>
        <label>2</label>
    </ligand>
</feature>
<protein>
    <recommendedName>
        <fullName evidence="13">Carbon monoxide dehydrogenase</fullName>
        <ecNumber evidence="13">1.2.7.4</ecNumber>
    </recommendedName>
</protein>
<proteinExistence type="inferred from homology"/>
<accession>D3S1M2</accession>
<evidence type="ECO:0000256" key="10">
    <source>
        <dbReference type="ARBA" id="ARBA00023014"/>
    </source>
</evidence>
<dbReference type="GO" id="GO:0004601">
    <property type="term" value="F:peroxidase activity"/>
    <property type="evidence" value="ECO:0007669"/>
    <property type="project" value="TreeGrafter"/>
</dbReference>
<feature type="binding site" evidence="14">
    <location>
        <position position="62"/>
    </location>
    <ligand>
        <name>[4Fe-4S] cluster</name>
        <dbReference type="ChEBI" id="CHEBI:49883"/>
        <label>2</label>
    </ligand>
</feature>
<evidence type="ECO:0000256" key="11">
    <source>
        <dbReference type="ARBA" id="ARBA00034454"/>
    </source>
</evidence>
<evidence type="ECO:0000256" key="14">
    <source>
        <dbReference type="PIRSR" id="PIRSR005023-1"/>
    </source>
</evidence>
<evidence type="ECO:0000256" key="9">
    <source>
        <dbReference type="ARBA" id="ARBA00023004"/>
    </source>
</evidence>
<evidence type="ECO:0000256" key="5">
    <source>
        <dbReference type="ARBA" id="ARBA00022485"/>
    </source>
</evidence>
<comment type="subunit">
    <text evidence="4">Homodimer.</text>
</comment>
<feature type="binding site" evidence="14">
    <location>
        <position position="329"/>
    </location>
    <ligand>
        <name>[Ni-4Fe-4S] cluster</name>
        <dbReference type="ChEBI" id="CHEBI:47739"/>
    </ligand>
</feature>
<dbReference type="KEGG" id="fpl:Ferp_2369"/>
<dbReference type="SUPFAM" id="SSF56821">
    <property type="entry name" value="Prismane protein-like"/>
    <property type="match status" value="1"/>
</dbReference>
<dbReference type="PANTHER" id="PTHR30109">
    <property type="entry name" value="HYDROXYLAMINE REDUCTASE"/>
    <property type="match status" value="1"/>
</dbReference>
<reference evidence="16" key="1">
    <citation type="submission" date="2010-02" db="EMBL/GenBank/DDBJ databases">
        <title>Complete sequence of Ferroglobus placidus DSM 10642.</title>
        <authorList>
            <consortium name="US DOE Joint Genome Institute"/>
            <person name="Lucas S."/>
            <person name="Copeland A."/>
            <person name="Lapidus A."/>
            <person name="Cheng J.-F."/>
            <person name="Bruce D."/>
            <person name="Goodwin L."/>
            <person name="Pitluck S."/>
            <person name="Saunders E."/>
            <person name="Brettin T."/>
            <person name="Detter J.C."/>
            <person name="Han C."/>
            <person name="Tapia R."/>
            <person name="Larimer F."/>
            <person name="Land M."/>
            <person name="Hauser L."/>
            <person name="Kyrpides N."/>
            <person name="Ivanova N."/>
            <person name="Holmes D."/>
            <person name="Lovley D."/>
            <person name="Kyrpides N."/>
            <person name="Anderson I.J."/>
            <person name="Woyke T."/>
        </authorList>
    </citation>
    <scope>NUCLEOTIDE SEQUENCE [LARGE SCALE GENOMIC DNA]</scope>
    <source>
        <strain evidence="16">DSM 10642 / AEDII12DO</strain>
    </source>
</reference>
<dbReference type="GO" id="GO:0042542">
    <property type="term" value="P:response to hydrogen peroxide"/>
    <property type="evidence" value="ECO:0007669"/>
    <property type="project" value="TreeGrafter"/>
</dbReference>
<dbReference type="eggNOG" id="arCOG02429">
    <property type="taxonomic scope" value="Archaea"/>
</dbReference>
<evidence type="ECO:0000256" key="8">
    <source>
        <dbReference type="ARBA" id="ARBA00023002"/>
    </source>
</evidence>
<evidence type="ECO:0000313" key="15">
    <source>
        <dbReference type="EMBL" id="ADC66486.1"/>
    </source>
</evidence>
<feature type="binding site" evidence="14">
    <location>
        <position position="43"/>
    </location>
    <ligand>
        <name>[4Fe-4S] cluster</name>
        <dbReference type="ChEBI" id="CHEBI:49883"/>
        <label>2</label>
    </ligand>
</feature>
<feature type="binding site" evidence="14">
    <location>
        <position position="470"/>
    </location>
    <ligand>
        <name>[Ni-4Fe-4S] cluster</name>
        <dbReference type="ChEBI" id="CHEBI:47739"/>
    </ligand>
</feature>
<keyword evidence="10 13" id="KW-0411">Iron-sulfur</keyword>
<keyword evidence="5 13" id="KW-0004">4Fe-4S</keyword>
<evidence type="ECO:0000256" key="4">
    <source>
        <dbReference type="ARBA" id="ARBA00011738"/>
    </source>
</evidence>
<keyword evidence="8 13" id="KW-0560">Oxidoreductase</keyword>
<dbReference type="InterPro" id="IPR004137">
    <property type="entry name" value="HCP/CODH"/>
</dbReference>
<evidence type="ECO:0000313" key="16">
    <source>
        <dbReference type="Proteomes" id="UP000002613"/>
    </source>
</evidence>
<dbReference type="STRING" id="589924.Ferp_2369"/>
<comment type="function">
    <text evidence="2">CODH oxidizes carbon monoxide coupled, via CooF, to the reduction of a hydrogen cation by a hydrogenase (possibly CooH).</text>
</comment>
<dbReference type="InterPro" id="IPR010047">
    <property type="entry name" value="CODH"/>
</dbReference>
<dbReference type="OrthoDB" id="146433at2157"/>
<evidence type="ECO:0000256" key="1">
    <source>
        <dbReference type="ARBA" id="ARBA00001966"/>
    </source>
</evidence>
<evidence type="ECO:0000256" key="6">
    <source>
        <dbReference type="ARBA" id="ARBA00022596"/>
    </source>
</evidence>
<dbReference type="EMBL" id="CP001899">
    <property type="protein sequence ID" value="ADC66486.1"/>
    <property type="molecule type" value="Genomic_DNA"/>
</dbReference>
<evidence type="ECO:0000256" key="7">
    <source>
        <dbReference type="ARBA" id="ARBA00022723"/>
    </source>
</evidence>